<reference evidence="9" key="2">
    <citation type="submission" date="2011-10" db="EMBL/GenBank/DDBJ databases">
        <title>The Genome Sequence of Granulicatella elegans ATCC 700633.</title>
        <authorList>
            <consortium name="The Broad Institute Genome Sequencing Platform"/>
            <consortium name="The Broad Institute Genome Sequencing Center for Infectious Disease"/>
            <person name="Earl A."/>
            <person name="Ward D."/>
            <person name="Feldgarden M."/>
            <person name="Gevers D."/>
            <person name="Sibley C.D."/>
            <person name="Field T.R."/>
            <person name="Grinwis M."/>
            <person name="Eshaghurshan C.S."/>
            <person name="Surette M.G."/>
            <person name="Young S.K."/>
            <person name="Zeng Q."/>
            <person name="Gargeya S."/>
            <person name="Fitzgerald M."/>
            <person name="Haas B."/>
            <person name="Abouelleil A."/>
            <person name="Alvarado L."/>
            <person name="Arachchi H.M."/>
            <person name="Berlin A."/>
            <person name="Brown A."/>
            <person name="Chapman S.B."/>
            <person name="Chen Z."/>
            <person name="Dunbar C."/>
            <person name="Freedman E."/>
            <person name="Gearin G."/>
            <person name="Goldberg J."/>
            <person name="Griggs A."/>
            <person name="Gujja S."/>
            <person name="Heiman D."/>
            <person name="Howarth C."/>
            <person name="Larson L."/>
            <person name="Lui A."/>
            <person name="MacDonald P.J.P."/>
            <person name="Montmayeur A."/>
            <person name="Murphy C."/>
            <person name="Neiman D."/>
            <person name="Pearson M."/>
            <person name="Priest M."/>
            <person name="Roberts A."/>
            <person name="Saif S."/>
            <person name="Shea T."/>
            <person name="Shenoy N."/>
            <person name="Sisk P."/>
            <person name="Stolte C."/>
            <person name="Sykes S."/>
            <person name="Wortman J."/>
            <person name="Nusbaum C."/>
            <person name="Birren B."/>
        </authorList>
    </citation>
    <scope>NUCLEOTIDE SEQUENCE [LARGE SCALE GENOMIC DNA]</scope>
    <source>
        <strain evidence="9">ATCC 700633</strain>
    </source>
</reference>
<evidence type="ECO:0000313" key="9">
    <source>
        <dbReference type="EMBL" id="EEW93685.1"/>
    </source>
</evidence>
<comment type="similarity">
    <text evidence="2">Belongs to the AzlC family.</text>
</comment>
<dbReference type="Pfam" id="PF03591">
    <property type="entry name" value="AzlC"/>
    <property type="match status" value="1"/>
</dbReference>
<evidence type="ECO:0000256" key="7">
    <source>
        <dbReference type="ARBA" id="ARBA00023136"/>
    </source>
</evidence>
<feature type="transmembrane region" description="Helical" evidence="8">
    <location>
        <begin position="155"/>
        <end position="174"/>
    </location>
</feature>
<protein>
    <submittedName>
        <fullName evidence="9">Azaleucine resistance protein AzlC</fullName>
    </submittedName>
</protein>
<feature type="transmembrane region" description="Helical" evidence="8">
    <location>
        <begin position="97"/>
        <end position="115"/>
    </location>
</feature>
<feature type="transmembrane region" description="Helical" evidence="8">
    <location>
        <begin position="203"/>
        <end position="220"/>
    </location>
</feature>
<keyword evidence="10" id="KW-1185">Reference proteome</keyword>
<dbReference type="STRING" id="626369.HMPREF0446_00567"/>
<evidence type="ECO:0000256" key="4">
    <source>
        <dbReference type="ARBA" id="ARBA00022475"/>
    </source>
</evidence>
<organism evidence="9 10">
    <name type="scientific">Granulicatella elegans ATCC 700633</name>
    <dbReference type="NCBI Taxonomy" id="626369"/>
    <lineage>
        <taxon>Bacteria</taxon>
        <taxon>Bacillati</taxon>
        <taxon>Bacillota</taxon>
        <taxon>Bacilli</taxon>
        <taxon>Lactobacillales</taxon>
        <taxon>Carnobacteriaceae</taxon>
        <taxon>Granulicatella</taxon>
    </lineage>
</organism>
<dbReference type="GO" id="GO:1903785">
    <property type="term" value="P:L-valine transmembrane transport"/>
    <property type="evidence" value="ECO:0007669"/>
    <property type="project" value="TreeGrafter"/>
</dbReference>
<keyword evidence="7 8" id="KW-0472">Membrane</keyword>
<evidence type="ECO:0000256" key="1">
    <source>
        <dbReference type="ARBA" id="ARBA00004651"/>
    </source>
</evidence>
<dbReference type="AlphaFoldDB" id="D0BKT2"/>
<dbReference type="eggNOG" id="COG1296">
    <property type="taxonomic scope" value="Bacteria"/>
</dbReference>
<keyword evidence="4" id="KW-1003">Cell membrane</keyword>
<proteinExistence type="inferred from homology"/>
<evidence type="ECO:0000256" key="5">
    <source>
        <dbReference type="ARBA" id="ARBA00022692"/>
    </source>
</evidence>
<evidence type="ECO:0000313" key="10">
    <source>
        <dbReference type="Proteomes" id="UP000002939"/>
    </source>
</evidence>
<dbReference type="PANTHER" id="PTHR34979">
    <property type="entry name" value="INNER MEMBRANE PROTEIN YGAZ"/>
    <property type="match status" value="1"/>
</dbReference>
<accession>D0BKT2</accession>
<sequence length="234" mass="26557">MKEWKQAFKLSLPIFFGYLFLGIAFAILMVQDGYSGWWAIFSSIFMYAGSMQFAIVSFMNAGLGLGMIAIMTLLINARMMFYGISFIELFKRLGWKAFYLIFALSDETFSVMVGMKQEEEGTYSDIVHVYLAFLNHVYWVFGTMVGVIAGNFIPFSAKGIDFSMTALFVLIVVNQIMQSDRYYPFLIGGSSALFWLITVGPKYFLLPSLACTVILLMVIFERNMKHPLKEGVSK</sequence>
<evidence type="ECO:0000256" key="2">
    <source>
        <dbReference type="ARBA" id="ARBA00010735"/>
    </source>
</evidence>
<reference evidence="9" key="1">
    <citation type="submission" date="2009-09" db="EMBL/GenBank/DDBJ databases">
        <authorList>
            <consortium name="The Broad Institute Genome Sequencing Platform"/>
            <person name="Ward D."/>
            <person name="Feldgarden M."/>
            <person name="Earl A."/>
            <person name="Young S.K."/>
            <person name="Zeng Q."/>
            <person name="Koehrsen M."/>
            <person name="Alvarado L."/>
            <person name="Berlin A."/>
            <person name="Bochicchio J."/>
            <person name="Borenstein D."/>
            <person name="Chapman S.B."/>
            <person name="Chen Z."/>
            <person name="Engels R."/>
            <person name="Freedman E."/>
            <person name="Gellesch M."/>
            <person name="Goldberg J."/>
            <person name="Griggs A."/>
            <person name="Gujja S."/>
            <person name="Heilman E."/>
            <person name="Heiman D."/>
            <person name="Hepburn T."/>
            <person name="Howarth C."/>
            <person name="Jen D."/>
            <person name="Larson L."/>
            <person name="Lewis B."/>
            <person name="Mehta T."/>
            <person name="Park D."/>
            <person name="Pearson M."/>
            <person name="Roberts A."/>
            <person name="Saif S."/>
            <person name="Shea T."/>
            <person name="Shenoy N."/>
            <person name="Sisk P."/>
            <person name="Stolte C."/>
            <person name="Sykes S."/>
            <person name="Thomson T."/>
            <person name="Walk T."/>
            <person name="White J."/>
            <person name="Yandava C."/>
            <person name="Sibley C.D."/>
            <person name="Field T.R."/>
            <person name="Grinwis M."/>
            <person name="Eshaghurshan C.S."/>
            <person name="Surette M.G."/>
            <person name="Haas B."/>
            <person name="Nusbaum C."/>
            <person name="Birren B."/>
        </authorList>
    </citation>
    <scope>NUCLEOTIDE SEQUENCE [LARGE SCALE GENOMIC DNA]</scope>
    <source>
        <strain evidence="9">ATCC 700633</strain>
    </source>
</reference>
<feature type="transmembrane region" description="Helical" evidence="8">
    <location>
        <begin position="181"/>
        <end position="197"/>
    </location>
</feature>
<keyword evidence="6 8" id="KW-1133">Transmembrane helix</keyword>
<keyword evidence="3" id="KW-0813">Transport</keyword>
<dbReference type="OrthoDB" id="3177005at2"/>
<feature type="transmembrane region" description="Helical" evidence="8">
    <location>
        <begin position="36"/>
        <end position="56"/>
    </location>
</feature>
<gene>
    <name evidence="9" type="ORF">HMPREF0446_00567</name>
</gene>
<feature type="transmembrane region" description="Helical" evidence="8">
    <location>
        <begin position="12"/>
        <end position="30"/>
    </location>
</feature>
<evidence type="ECO:0000256" key="3">
    <source>
        <dbReference type="ARBA" id="ARBA00022448"/>
    </source>
</evidence>
<feature type="transmembrane region" description="Helical" evidence="8">
    <location>
        <begin position="127"/>
        <end position="149"/>
    </location>
</feature>
<dbReference type="PANTHER" id="PTHR34979:SF1">
    <property type="entry name" value="INNER MEMBRANE PROTEIN YGAZ"/>
    <property type="match status" value="1"/>
</dbReference>
<name>D0BKT2_9LACT</name>
<keyword evidence="5 8" id="KW-0812">Transmembrane</keyword>
<comment type="subcellular location">
    <subcellularLocation>
        <location evidence="1">Cell membrane</location>
        <topology evidence="1">Multi-pass membrane protein</topology>
    </subcellularLocation>
</comment>
<dbReference type="EMBL" id="ACRF02000013">
    <property type="protein sequence ID" value="EEW93685.1"/>
    <property type="molecule type" value="Genomic_DNA"/>
</dbReference>
<feature type="transmembrane region" description="Helical" evidence="8">
    <location>
        <begin position="63"/>
        <end position="85"/>
    </location>
</feature>
<dbReference type="HOGENOM" id="CLU_065777_4_0_9"/>
<evidence type="ECO:0000256" key="8">
    <source>
        <dbReference type="SAM" id="Phobius"/>
    </source>
</evidence>
<dbReference type="InterPro" id="IPR011606">
    <property type="entry name" value="Brnchd-chn_aa_trnsp_permease"/>
</dbReference>
<dbReference type="RefSeq" id="WP_006702841.1">
    <property type="nucleotide sequence ID" value="NZ_KI391971.1"/>
</dbReference>
<dbReference type="GO" id="GO:0005886">
    <property type="term" value="C:plasma membrane"/>
    <property type="evidence" value="ECO:0007669"/>
    <property type="project" value="UniProtKB-SubCell"/>
</dbReference>
<comment type="caution">
    <text evidence="9">The sequence shown here is derived from an EMBL/GenBank/DDBJ whole genome shotgun (WGS) entry which is preliminary data.</text>
</comment>
<evidence type="ECO:0000256" key="6">
    <source>
        <dbReference type="ARBA" id="ARBA00022989"/>
    </source>
</evidence>
<dbReference type="Proteomes" id="UP000002939">
    <property type="component" value="Unassembled WGS sequence"/>
</dbReference>